<feature type="compositionally biased region" description="Basic and acidic residues" evidence="1">
    <location>
        <begin position="855"/>
        <end position="866"/>
    </location>
</feature>
<protein>
    <recommendedName>
        <fullName evidence="8">Reverse transcriptase domain-containing protein</fullName>
    </recommendedName>
</protein>
<feature type="compositionally biased region" description="Polar residues" evidence="1">
    <location>
        <begin position="2731"/>
        <end position="2746"/>
    </location>
</feature>
<feature type="domain" description="DUF659" evidence="4">
    <location>
        <begin position="2271"/>
        <end position="2417"/>
    </location>
</feature>
<dbReference type="InterPro" id="IPR007021">
    <property type="entry name" value="DUF659"/>
</dbReference>
<evidence type="ECO:0000259" key="5">
    <source>
        <dbReference type="Pfam" id="PF17919"/>
    </source>
</evidence>
<feature type="region of interest" description="Disordered" evidence="1">
    <location>
        <begin position="360"/>
        <end position="489"/>
    </location>
</feature>
<dbReference type="Pfam" id="PF00078">
    <property type="entry name" value="RVT_1"/>
    <property type="match status" value="1"/>
</dbReference>
<dbReference type="Pfam" id="PF04937">
    <property type="entry name" value="DUF659"/>
    <property type="match status" value="1"/>
</dbReference>
<feature type="region of interest" description="Disordered" evidence="1">
    <location>
        <begin position="2778"/>
        <end position="2872"/>
    </location>
</feature>
<feature type="region of interest" description="Disordered" evidence="1">
    <location>
        <begin position="81"/>
        <end position="344"/>
    </location>
</feature>
<evidence type="ECO:0000256" key="1">
    <source>
        <dbReference type="SAM" id="MobiDB-lite"/>
    </source>
</evidence>
<feature type="compositionally biased region" description="Acidic residues" evidence="1">
    <location>
        <begin position="2688"/>
        <end position="2701"/>
    </location>
</feature>
<evidence type="ECO:0000259" key="3">
    <source>
        <dbReference type="Pfam" id="PF01764"/>
    </source>
</evidence>
<feature type="compositionally biased region" description="Basic and acidic residues" evidence="1">
    <location>
        <begin position="436"/>
        <end position="451"/>
    </location>
</feature>
<feature type="compositionally biased region" description="Polar residues" evidence="1">
    <location>
        <begin position="844"/>
        <end position="853"/>
    </location>
</feature>
<dbReference type="Proteomes" id="UP000265515">
    <property type="component" value="Unassembled WGS sequence"/>
</dbReference>
<dbReference type="PANTHER" id="PTHR46483:SF4">
    <property type="entry name" value="PHOSPHOLIPASE A1 PLIP2, CHLOROPLASTIC"/>
    <property type="match status" value="1"/>
</dbReference>
<dbReference type="Pfam" id="PF01764">
    <property type="entry name" value="Lipase_3"/>
    <property type="match status" value="1"/>
</dbReference>
<dbReference type="Pfam" id="PF17919">
    <property type="entry name" value="RT_RNaseH_2"/>
    <property type="match status" value="1"/>
</dbReference>
<feature type="compositionally biased region" description="Low complexity" evidence="1">
    <location>
        <begin position="604"/>
        <end position="619"/>
    </location>
</feature>
<feature type="compositionally biased region" description="Basic and acidic residues" evidence="1">
    <location>
        <begin position="1539"/>
        <end position="1559"/>
    </location>
</feature>
<organism evidence="6 7">
    <name type="scientific">Chara braunii</name>
    <name type="common">Braun's stonewort</name>
    <dbReference type="NCBI Taxonomy" id="69332"/>
    <lineage>
        <taxon>Eukaryota</taxon>
        <taxon>Viridiplantae</taxon>
        <taxon>Streptophyta</taxon>
        <taxon>Charophyceae</taxon>
        <taxon>Charales</taxon>
        <taxon>Characeae</taxon>
        <taxon>Chara</taxon>
    </lineage>
</organism>
<reference evidence="6 7" key="1">
    <citation type="journal article" date="2018" name="Cell">
        <title>The Chara Genome: Secondary Complexity and Implications for Plant Terrestrialization.</title>
        <authorList>
            <person name="Nishiyama T."/>
            <person name="Sakayama H."/>
            <person name="Vries J.D."/>
            <person name="Buschmann H."/>
            <person name="Saint-Marcoux D."/>
            <person name="Ullrich K.K."/>
            <person name="Haas F.B."/>
            <person name="Vanderstraeten L."/>
            <person name="Becker D."/>
            <person name="Lang D."/>
            <person name="Vosolsobe S."/>
            <person name="Rombauts S."/>
            <person name="Wilhelmsson P.K.I."/>
            <person name="Janitza P."/>
            <person name="Kern R."/>
            <person name="Heyl A."/>
            <person name="Rumpler F."/>
            <person name="Villalobos L.I.A.C."/>
            <person name="Clay J.M."/>
            <person name="Skokan R."/>
            <person name="Toyoda A."/>
            <person name="Suzuki Y."/>
            <person name="Kagoshima H."/>
            <person name="Schijlen E."/>
            <person name="Tajeshwar N."/>
            <person name="Catarino B."/>
            <person name="Hetherington A.J."/>
            <person name="Saltykova A."/>
            <person name="Bonnot C."/>
            <person name="Breuninger H."/>
            <person name="Symeonidi A."/>
            <person name="Radhakrishnan G.V."/>
            <person name="Van Nieuwerburgh F."/>
            <person name="Deforce D."/>
            <person name="Chang C."/>
            <person name="Karol K.G."/>
            <person name="Hedrich R."/>
            <person name="Ulvskov P."/>
            <person name="Glockner G."/>
            <person name="Delwiche C.F."/>
            <person name="Petrasek J."/>
            <person name="Van de Peer Y."/>
            <person name="Friml J."/>
            <person name="Beilby M."/>
            <person name="Dolan L."/>
            <person name="Kohara Y."/>
            <person name="Sugano S."/>
            <person name="Fujiyama A."/>
            <person name="Delaux P.-M."/>
            <person name="Quint M."/>
            <person name="TheiBen G."/>
            <person name="Hagemann M."/>
            <person name="Harholt J."/>
            <person name="Dunand C."/>
            <person name="Zachgo S."/>
            <person name="Langdale J."/>
            <person name="Maumus F."/>
            <person name="Straeten D.V.D."/>
            <person name="Gould S.B."/>
            <person name="Rensing S.A."/>
        </authorList>
    </citation>
    <scope>NUCLEOTIDE SEQUENCE [LARGE SCALE GENOMIC DNA]</scope>
    <source>
        <strain evidence="6 7">S276</strain>
    </source>
</reference>
<dbReference type="Pfam" id="PF13650">
    <property type="entry name" value="Asp_protease_2"/>
    <property type="match status" value="1"/>
</dbReference>
<feature type="region of interest" description="Disordered" evidence="1">
    <location>
        <begin position="1516"/>
        <end position="1559"/>
    </location>
</feature>
<dbReference type="CDD" id="cd00519">
    <property type="entry name" value="Lipase_3"/>
    <property type="match status" value="1"/>
</dbReference>
<feature type="compositionally biased region" description="Pro residues" evidence="1">
    <location>
        <begin position="120"/>
        <end position="129"/>
    </location>
</feature>
<dbReference type="Gene3D" id="3.10.10.10">
    <property type="entry name" value="HIV Type 1 Reverse Transcriptase, subunit A, domain 1"/>
    <property type="match status" value="1"/>
</dbReference>
<dbReference type="InterPro" id="IPR012337">
    <property type="entry name" value="RNaseH-like_sf"/>
</dbReference>
<dbReference type="CDD" id="cd00303">
    <property type="entry name" value="retropepsin_like"/>
    <property type="match status" value="1"/>
</dbReference>
<evidence type="ECO:0000259" key="2">
    <source>
        <dbReference type="Pfam" id="PF00078"/>
    </source>
</evidence>
<feature type="region of interest" description="Disordered" evidence="1">
    <location>
        <begin position="2653"/>
        <end position="2746"/>
    </location>
</feature>
<dbReference type="InterPro" id="IPR029058">
    <property type="entry name" value="AB_hydrolase_fold"/>
</dbReference>
<evidence type="ECO:0000259" key="4">
    <source>
        <dbReference type="Pfam" id="PF04937"/>
    </source>
</evidence>
<feature type="region of interest" description="Disordered" evidence="1">
    <location>
        <begin position="837"/>
        <end position="880"/>
    </location>
</feature>
<feature type="compositionally biased region" description="Basic and acidic residues" evidence="1">
    <location>
        <begin position="560"/>
        <end position="593"/>
    </location>
</feature>
<feature type="region of interest" description="Disordered" evidence="1">
    <location>
        <begin position="899"/>
        <end position="935"/>
    </location>
</feature>
<keyword evidence="7" id="KW-1185">Reference proteome</keyword>
<feature type="compositionally biased region" description="Basic and acidic residues" evidence="1">
    <location>
        <begin position="899"/>
        <end position="926"/>
    </location>
</feature>
<feature type="compositionally biased region" description="Basic and acidic residues" evidence="1">
    <location>
        <begin position="2783"/>
        <end position="2820"/>
    </location>
</feature>
<dbReference type="SUPFAM" id="SSF53474">
    <property type="entry name" value="alpha/beta-Hydrolases"/>
    <property type="match status" value="1"/>
</dbReference>
<dbReference type="GO" id="GO:0008970">
    <property type="term" value="F:phospholipase A1 activity"/>
    <property type="evidence" value="ECO:0007669"/>
    <property type="project" value="InterPro"/>
</dbReference>
<evidence type="ECO:0000313" key="6">
    <source>
        <dbReference type="EMBL" id="GBG79582.1"/>
    </source>
</evidence>
<feature type="compositionally biased region" description="Basic and acidic residues" evidence="1">
    <location>
        <begin position="239"/>
        <end position="254"/>
    </location>
</feature>
<feature type="compositionally biased region" description="Gly residues" evidence="1">
    <location>
        <begin position="682"/>
        <end position="691"/>
    </location>
</feature>
<dbReference type="Gramene" id="GBG79582">
    <property type="protein sequence ID" value="GBG79582"/>
    <property type="gene ID" value="CBR_g29729"/>
</dbReference>
<comment type="caution">
    <text evidence="6">The sequence shown here is derived from an EMBL/GenBank/DDBJ whole genome shotgun (WGS) entry which is preliminary data.</text>
</comment>
<gene>
    <name evidence="6" type="ORF">CBR_g29729</name>
</gene>
<feature type="domain" description="Fungal lipase-type" evidence="3">
    <location>
        <begin position="1134"/>
        <end position="1274"/>
    </location>
</feature>
<feature type="region of interest" description="Disordered" evidence="1">
    <location>
        <begin position="514"/>
        <end position="641"/>
    </location>
</feature>
<feature type="compositionally biased region" description="Polar residues" evidence="1">
    <location>
        <begin position="328"/>
        <end position="339"/>
    </location>
</feature>
<feature type="compositionally biased region" description="Polar residues" evidence="1">
    <location>
        <begin position="1401"/>
        <end position="1423"/>
    </location>
</feature>
<dbReference type="InterPro" id="IPR043367">
    <property type="entry name" value="PLIP1/2/3"/>
</dbReference>
<feature type="compositionally biased region" description="Basic and acidic residues" evidence="1">
    <location>
        <begin position="210"/>
        <end position="223"/>
    </location>
</feature>
<dbReference type="Gene3D" id="2.40.70.10">
    <property type="entry name" value="Acid Proteases"/>
    <property type="match status" value="1"/>
</dbReference>
<feature type="region of interest" description="Disordered" evidence="1">
    <location>
        <begin position="1088"/>
        <end position="1114"/>
    </location>
</feature>
<feature type="compositionally biased region" description="Basic and acidic residues" evidence="1">
    <location>
        <begin position="407"/>
        <end position="420"/>
    </location>
</feature>
<feature type="compositionally biased region" description="Basic and acidic residues" evidence="1">
    <location>
        <begin position="183"/>
        <end position="194"/>
    </location>
</feature>
<feature type="region of interest" description="Disordered" evidence="1">
    <location>
        <begin position="658"/>
        <end position="693"/>
    </location>
</feature>
<feature type="compositionally biased region" description="Acidic residues" evidence="1">
    <location>
        <begin position="2855"/>
        <end position="2864"/>
    </location>
</feature>
<feature type="region of interest" description="Disordered" evidence="1">
    <location>
        <begin position="1396"/>
        <end position="1434"/>
    </location>
</feature>
<feature type="domain" description="Reverse transcriptase/retrotransposon-derived protein RNase H-like" evidence="5">
    <location>
        <begin position="2031"/>
        <end position="2098"/>
    </location>
</feature>
<dbReference type="InterPro" id="IPR021109">
    <property type="entry name" value="Peptidase_aspartic_dom_sf"/>
</dbReference>
<name>A0A388LBM4_CHABU</name>
<feature type="compositionally biased region" description="Basic and acidic residues" evidence="1">
    <location>
        <begin position="536"/>
        <end position="551"/>
    </location>
</feature>
<accession>A0A388LBM4</accession>
<feature type="compositionally biased region" description="Basic and acidic residues" evidence="1">
    <location>
        <begin position="380"/>
        <end position="392"/>
    </location>
</feature>
<sequence length="2872" mass="321198">MMKTWSSCVVCAPVVETGSRGEWFNSAVHSTTRCRRRHNDLRWLRPDSIRSVAWVIPASHAVVRRRRNLFSSTALSCRSRFSFRDSPPPRSPSGSRSFPLPILRVRSVHQSGKGGGLKDAPPPRPPPPQVATTTAQTTPSSSLPFPLKLFWSKDGNASIEEEGEGGGRIHPCRQAKNGGEAADLARGRHYDGRPSRGHWQTSKAQLGKAAGEKERTGGGERLKWAGNSESAARETIGGRSDRRGRYEGSAEGRCVEFAANGESEGSEEQQRERRKDDDDDDEEEEEEAVLDSISSVYESDRKEWAGHPSGKGGGVKDAPRPLPPRPQVATTSTQTTPFSSLPFPLKLFWSKDGDASIVEEGEEGGRIYSRRQAKNGGEAAELRGRQYDDRPSRGHWQTSKAQLGKAAGEKERTGGGEKFKWAGNSESAARETIGGRSDRRGRYEGSAEGRYVEFAANGESEGSEKQQREGGKEEEEEEEAVLDSTSSVYESDRKGWHFQVRMGPLPYFARDVGEERGERESEVVGVMKGAGSAAGRGDEGSVKNRSIENHDGNGMGNGRRGREAEVSHVRGIRREGVRRDLSVVEPYTKRMESYGDSPEGALRSSLAGKDSSSSSSPTSGKQVSIGKPEGAGGRVSTRKDEAAAGGIWRVVTLLDWRKERGKPQPKGNGRGEGEDRLEEDGGAGGGAGGRGNSRALRNIQAIRGSTTCEDCGVCSAPIGTCSLSVADVAECAMDRVDMLGEHTGCSVECGCCAGLDKTSRKKTTGVGKGGEGVLQEPNMPVAHTRETLSRFLFLATLPEIRTISIMSHLCNLAYAIPAINAGQLFRKYRLRMVTSSLDQKEAPQKNNSNSSLVTDDLHEKSGDGAKENQQQEESETKGGFSPATAYAFVTAAVSYFQRRRDGKDEAGQARQEQDAQGKEGEGKEPNKTSLSFIGDPLPVFADVDASSALAGSNEDSQTASLTGQLPFVAENNHLDGSGGEANLCYGVDGHDYSSAERQCLDTALDSSAEMTATLDVGSLNLPRIVQEAGSDMEVRRERKAKESCLKSGMAHEVKKGLRDSAQSAKFSMHNRPIRRKMVGDVVTRTDVQARDNIKTRQPAQTQRDKQTITEPEQQPSCPCEWFICDDLGSHTRYFIIQGSDSLASWQANLMFDPVPFEDPALGVHVHRGIYEAAQGLFKQLLPFITGHVRSHGENMAHIRMCGHSLGGSLAVLLSLMCHARGIVPKNVLQPVHTFGAPSIMCGGDHLLRKLGLPQNFILSVMMHRDIVPRAFACDYPDQVAEFLRRMSPSFRGHPCLLHQVFLEDRFGARYDVTNAFERVVTTRRSGSGGAAGLDHHIQVFQDAHLICDVTFLLEAALIYRFLASLPLEYRSELWRDDFTSASQAYEAVKAHERMRARLHPASSSQPQRTGYAPSSSYDTSQHRSPFHGRPRHFAQQGRHFSRRFKALDGKSTTLQYEVEQARIAAILRERKEKKELLKQAKLKAIAEEQAAKKKRLEEEMLRFQKEKMLQIQLEEEERRRAAEEEAAAEEEEEEEEEPLERKRGEERGDSSGTKEEDRWREKKISEWVANLSLGEDEEVQLYVPQEEREAFARALELIEDPLEHQATKDEKLEWKLKMMREEASRIAGEVERVRSGSVSLGTSLTGVAEELKERMPAWAKMKKDSKGQLVLVDVEVFRTRVGALVDSGATCSYISRRALKKLRLGLKVQKLEDPIVSVLADNRTMRVEDYVEGVQAYFRLEKDGKVEKVLHSLTLLVQDDLPFDIVLGMDWGEAAGATLHLREHECRLPSLSGEVKTARLFHVSGVDDLLAHCCLSAPVFVRLVRKEQLEDQVFVVYDRPVTEPNQKDSSTDPAIAKLLEEFKDLTKPPTGVVSRPIQHRIEIEPGSKTPKGAVYRMSPRELQELRKQLDELLEKGWIRPSSSPFGAPVLFVPEKEGELRMCIDYRGLNAITVKNVEPLPRIDDLLDRVQGCMYFSKIDLKSGYHQIEVHPDDQYKIAFWTRYGRYEFMRKFSTIAAPLRILFKKEAIWQWDKDCTSALKKLKRSLIEYPVLKVADSLLPFVVTTDASQYGIGAVLQQDEGNGYRPVEFMSARMPSEKVEHFMKMLKSCPFRTGEIVHKVVAQGAKVLPSDNTTCYLLQNYRQLHMSMGGAAANDDANAVVRRGYEEEPQPPITAGRELVEEMAQRGKESAAGEALREECDSTTRVAPLQQTTITRWVDNATLKKLDIAWAEAMFRAGIAFNFLNFGTTLKQHEVYLEVANARPKVKLPFAKHIRTMMLDFIFLRTQKQVQPLTACWDVTGCTFITDGSSDERERPVMNLLVAGEQGTVLVAKVSMDGKKKTGTALARLWEKIMREVGLHRINAICTDNAEVNMKATQVLERRTDLAVSWIPWVPCAAHCCSLLLRDISKLDWIKGTYSHTIMVEGSLAGRWKAMRWSMTKLQSKADLVFFTLRREGWWTELKKVVEVMEPLYALLRRMHKDGTAPSNLVEYPRLIERALAEAVLTAGQRGRVLEKVRDRMKMMWQPVHTLAFILVPRRREPKELLDRDNALVQNALRYLQRQIGGPWKSEAHVEILSDLREFHKKPTAYDPRRKDSKMWDDDAVADCDRISPSEWWATHGGSVPKLQSIAIKKDKTEEELVRERAFIKTPKGRIPKSLEDEEEECTDDSDLDDEVWEGKTPWSEASSEGEVDESSDDDFELGIPSSIPCTTYVERREAAQRRRERPPTTPSQCTANTTARYNIQSDVKLPQTDTDMEMVLRPGPINTDEEAADLAKAWAGSDQERVQRRMREEEERHAAIPTRRELEKLKKRVGERESEPVGSMGQLEEEKEEVMGQQEEEAEHKMGQPAQEEEKMEEQEEDEKQAGMDQR</sequence>
<dbReference type="InterPro" id="IPR041577">
    <property type="entry name" value="RT_RNaseH_2"/>
</dbReference>
<feature type="compositionally biased region" description="Acidic residues" evidence="1">
    <location>
        <begin position="472"/>
        <end position="481"/>
    </location>
</feature>
<dbReference type="InterPro" id="IPR002921">
    <property type="entry name" value="Fungal_lipase-type"/>
</dbReference>
<feature type="compositionally biased region" description="Acidic residues" evidence="1">
    <location>
        <begin position="2660"/>
        <end position="2676"/>
    </location>
</feature>
<evidence type="ECO:0008006" key="8">
    <source>
        <dbReference type="Google" id="ProtNLM"/>
    </source>
</evidence>
<dbReference type="SUPFAM" id="SSF56672">
    <property type="entry name" value="DNA/RNA polymerases"/>
    <property type="match status" value="1"/>
</dbReference>
<dbReference type="CDD" id="cd01647">
    <property type="entry name" value="RT_LTR"/>
    <property type="match status" value="1"/>
</dbReference>
<evidence type="ECO:0000313" key="7">
    <source>
        <dbReference type="Proteomes" id="UP000265515"/>
    </source>
</evidence>
<dbReference type="EMBL" id="BFEA01000322">
    <property type="protein sequence ID" value="GBG79582.1"/>
    <property type="molecule type" value="Genomic_DNA"/>
</dbReference>
<dbReference type="GO" id="GO:0006629">
    <property type="term" value="P:lipid metabolic process"/>
    <property type="evidence" value="ECO:0007669"/>
    <property type="project" value="InterPro"/>
</dbReference>
<feature type="compositionally biased region" description="Low complexity" evidence="1">
    <location>
        <begin position="130"/>
        <end position="139"/>
    </location>
</feature>
<feature type="domain" description="Reverse transcriptase" evidence="2">
    <location>
        <begin position="1932"/>
        <end position="2002"/>
    </location>
</feature>
<feature type="compositionally biased region" description="Acidic residues" evidence="1">
    <location>
        <begin position="277"/>
        <end position="289"/>
    </location>
</feature>
<feature type="compositionally biased region" description="Basic and acidic residues" evidence="1">
    <location>
        <begin position="462"/>
        <end position="471"/>
    </location>
</feature>
<feature type="compositionally biased region" description="Acidic residues" evidence="1">
    <location>
        <begin position="1524"/>
        <end position="1538"/>
    </location>
</feature>
<dbReference type="SUPFAM" id="SSF53098">
    <property type="entry name" value="Ribonuclease H-like"/>
    <property type="match status" value="1"/>
</dbReference>
<dbReference type="OrthoDB" id="10023262at2759"/>
<dbReference type="Gene3D" id="3.40.50.1820">
    <property type="entry name" value="alpha/beta hydrolase"/>
    <property type="match status" value="1"/>
</dbReference>
<dbReference type="PANTHER" id="PTHR46483">
    <property type="entry name" value="PHOSPHOLIPASE A1 PLIP2, CHLOROPLASTIC"/>
    <property type="match status" value="1"/>
</dbReference>
<proteinExistence type="predicted"/>
<dbReference type="InterPro" id="IPR043502">
    <property type="entry name" value="DNA/RNA_pol_sf"/>
</dbReference>
<dbReference type="InterPro" id="IPR000477">
    <property type="entry name" value="RT_dom"/>
</dbReference>